<dbReference type="InterPro" id="IPR011545">
    <property type="entry name" value="DEAD/DEAH_box_helicase_dom"/>
</dbReference>
<dbReference type="InterPro" id="IPR001650">
    <property type="entry name" value="Helicase_C-like"/>
</dbReference>
<feature type="domain" description="Helicase C-terminal" evidence="11">
    <location>
        <begin position="471"/>
        <end position="611"/>
    </location>
</feature>
<dbReference type="SMART" id="SM00490">
    <property type="entry name" value="HELICc"/>
    <property type="match status" value="1"/>
</dbReference>
<dbReference type="STRING" id="4540.A0A3L6T582"/>
<evidence type="ECO:0000256" key="8">
    <source>
        <dbReference type="RuleBase" id="RU000492"/>
    </source>
</evidence>
<dbReference type="Pfam" id="PF00271">
    <property type="entry name" value="Helicase_C"/>
    <property type="match status" value="1"/>
</dbReference>
<gene>
    <name evidence="13" type="ORF">C2845_PM05G03680</name>
</gene>
<reference evidence="14" key="1">
    <citation type="journal article" date="2019" name="Nat. Commun.">
        <title>The genome of broomcorn millet.</title>
        <authorList>
            <person name="Zou C."/>
            <person name="Miki D."/>
            <person name="Li D."/>
            <person name="Tang Q."/>
            <person name="Xiao L."/>
            <person name="Rajput S."/>
            <person name="Deng P."/>
            <person name="Jia W."/>
            <person name="Huang R."/>
            <person name="Zhang M."/>
            <person name="Sun Y."/>
            <person name="Hu J."/>
            <person name="Fu X."/>
            <person name="Schnable P.S."/>
            <person name="Li F."/>
            <person name="Zhang H."/>
            <person name="Feng B."/>
            <person name="Zhu X."/>
            <person name="Liu R."/>
            <person name="Schnable J.C."/>
            <person name="Zhu J.-K."/>
            <person name="Zhang H."/>
        </authorList>
    </citation>
    <scope>NUCLEOTIDE SEQUENCE [LARGE SCALE GENOMIC DNA]</scope>
</reference>
<dbReference type="GO" id="GO:0003723">
    <property type="term" value="F:RNA binding"/>
    <property type="evidence" value="ECO:0007669"/>
    <property type="project" value="UniProtKB-KW"/>
</dbReference>
<dbReference type="EMBL" id="PQIB02000003">
    <property type="protein sequence ID" value="RLN31056.1"/>
    <property type="molecule type" value="Genomic_DNA"/>
</dbReference>
<keyword evidence="4 8" id="KW-0347">Helicase</keyword>
<dbReference type="Pfam" id="PF00270">
    <property type="entry name" value="DEAD"/>
    <property type="match status" value="1"/>
</dbReference>
<dbReference type="InterPro" id="IPR014001">
    <property type="entry name" value="Helicase_ATP-bd"/>
</dbReference>
<dbReference type="PROSITE" id="PS00039">
    <property type="entry name" value="DEAD_ATP_HELICASE"/>
    <property type="match status" value="1"/>
</dbReference>
<evidence type="ECO:0000313" key="13">
    <source>
        <dbReference type="EMBL" id="RLN31056.1"/>
    </source>
</evidence>
<proteinExistence type="inferred from homology"/>
<sequence>MAVQRRKYVRALVLSPPQGRRTPAAVGPEASGAAGLLPYSRHTEEEADKEQEEGRRRRSVMDQRHRKDGSKDFPGAAAVDDMDADSPNGGGGRPGLEGEEIDPLDAFMNSMVVPEVVAAAAVTEKSPPAPTVINRDANATARIVRLDEEDEGDDDDWELMKHVKKRRKATEKLSIAADHCEVDLPPFRKSFYIESPEIAKTTGEEVAAYRKRRGIKLHGGDVPKPAMAWVQCGLTSKLLGTVRNKLGLEKPTPIQAQAVPVIMSGRDCIAIARTGSGKTLAFVLPMLRHVKDQPPSEPGDGPVALVIAPTRELVAQVHSDTSKLSKPPGIRCAAVYGGSDVARQIGALKWGAEIVVCTPGRMIDILCCAGSGNAMNKNLLRRVTFLVMDEADRMFDLGFEPQIRRIIQNTRPDRQTVLFSATFPWKVEKLARRVLTRPVEIEVGRRSVANADVAQLVEVRPRRGRERFLRLLELLGEWFHKGKVLVFVRSRDRCDSLFQDLLRHWYPCLTLHGGREQDDRESAVADFKGGVCNLLVAARGLDVRELELVVNYDAPSHYEEYVHRVGRTGRAGRKGLAVTFISEEEERCAPDLVRALEGSRQPVPEDLKGLADGFTAKVNRGTEEAHGSGYGGSGFKFDDEEEAARRVERKARAMAHYDEEAAARGYYSTATHTTRAAAGPLHPPMPPPSRARLGMPAGTLDTNRRLRSR</sequence>
<dbReference type="SMART" id="SM00487">
    <property type="entry name" value="DEXDc"/>
    <property type="match status" value="1"/>
</dbReference>
<evidence type="ECO:0000256" key="1">
    <source>
        <dbReference type="ARBA" id="ARBA00012552"/>
    </source>
</evidence>
<feature type="domain" description="Helicase ATP-binding" evidence="10">
    <location>
        <begin position="259"/>
        <end position="441"/>
    </location>
</feature>
<dbReference type="PROSITE" id="PS51192">
    <property type="entry name" value="HELICASE_ATP_BIND_1"/>
    <property type="match status" value="1"/>
</dbReference>
<accession>A0A3L6T582</accession>
<dbReference type="FunFam" id="3.40.50.300:FF:000079">
    <property type="entry name" value="probable ATP-dependent RNA helicase DDX17"/>
    <property type="match status" value="1"/>
</dbReference>
<evidence type="ECO:0000259" key="11">
    <source>
        <dbReference type="PROSITE" id="PS51194"/>
    </source>
</evidence>
<protein>
    <recommendedName>
        <fullName evidence="1">RNA helicase</fullName>
        <ecNumber evidence="1">3.6.4.13</ecNumber>
    </recommendedName>
</protein>
<organism evidence="13 14">
    <name type="scientific">Panicum miliaceum</name>
    <name type="common">Proso millet</name>
    <name type="synonym">Broomcorn millet</name>
    <dbReference type="NCBI Taxonomy" id="4540"/>
    <lineage>
        <taxon>Eukaryota</taxon>
        <taxon>Viridiplantae</taxon>
        <taxon>Streptophyta</taxon>
        <taxon>Embryophyta</taxon>
        <taxon>Tracheophyta</taxon>
        <taxon>Spermatophyta</taxon>
        <taxon>Magnoliopsida</taxon>
        <taxon>Liliopsida</taxon>
        <taxon>Poales</taxon>
        <taxon>Poaceae</taxon>
        <taxon>PACMAD clade</taxon>
        <taxon>Panicoideae</taxon>
        <taxon>Panicodae</taxon>
        <taxon>Paniceae</taxon>
        <taxon>Panicinae</taxon>
        <taxon>Panicum</taxon>
        <taxon>Panicum sect. Panicum</taxon>
    </lineage>
</organism>
<evidence type="ECO:0000256" key="3">
    <source>
        <dbReference type="ARBA" id="ARBA00022801"/>
    </source>
</evidence>
<dbReference type="OrthoDB" id="196131at2759"/>
<keyword evidence="3 8" id="KW-0378">Hydrolase</keyword>
<dbReference type="InterPro" id="IPR027417">
    <property type="entry name" value="P-loop_NTPase"/>
</dbReference>
<dbReference type="SUPFAM" id="SSF52540">
    <property type="entry name" value="P-loop containing nucleoside triphosphate hydrolases"/>
    <property type="match status" value="2"/>
</dbReference>
<dbReference type="InterPro" id="IPR000629">
    <property type="entry name" value="RNA-helicase_DEAD-box_CS"/>
</dbReference>
<dbReference type="AlphaFoldDB" id="A0A3L6T582"/>
<evidence type="ECO:0000256" key="9">
    <source>
        <dbReference type="SAM" id="MobiDB-lite"/>
    </source>
</evidence>
<dbReference type="Proteomes" id="UP000275267">
    <property type="component" value="Unassembled WGS sequence"/>
</dbReference>
<dbReference type="CDD" id="cd18787">
    <property type="entry name" value="SF2_C_DEAD"/>
    <property type="match status" value="1"/>
</dbReference>
<dbReference type="GO" id="GO:0005524">
    <property type="term" value="F:ATP binding"/>
    <property type="evidence" value="ECO:0007669"/>
    <property type="project" value="UniProtKB-KW"/>
</dbReference>
<evidence type="ECO:0000259" key="12">
    <source>
        <dbReference type="PROSITE" id="PS51195"/>
    </source>
</evidence>
<dbReference type="PANTHER" id="PTHR47958">
    <property type="entry name" value="ATP-DEPENDENT RNA HELICASE DBP3"/>
    <property type="match status" value="1"/>
</dbReference>
<keyword evidence="2 8" id="KW-0547">Nucleotide-binding</keyword>
<feature type="domain" description="DEAD-box RNA helicase Q" evidence="12">
    <location>
        <begin position="227"/>
        <end position="256"/>
    </location>
</feature>
<evidence type="ECO:0000256" key="2">
    <source>
        <dbReference type="ARBA" id="ARBA00022741"/>
    </source>
</evidence>
<dbReference type="PROSITE" id="PS51194">
    <property type="entry name" value="HELICASE_CTER"/>
    <property type="match status" value="1"/>
</dbReference>
<evidence type="ECO:0000256" key="7">
    <source>
        <dbReference type="PROSITE-ProRule" id="PRU00552"/>
    </source>
</evidence>
<dbReference type="GO" id="GO:0016787">
    <property type="term" value="F:hydrolase activity"/>
    <property type="evidence" value="ECO:0007669"/>
    <property type="project" value="UniProtKB-KW"/>
</dbReference>
<keyword evidence="5 8" id="KW-0067">ATP-binding</keyword>
<evidence type="ECO:0000256" key="6">
    <source>
        <dbReference type="ARBA" id="ARBA00022884"/>
    </source>
</evidence>
<keyword evidence="14" id="KW-1185">Reference proteome</keyword>
<feature type="region of interest" description="Disordered" evidence="9">
    <location>
        <begin position="1"/>
        <end position="100"/>
    </location>
</feature>
<feature type="region of interest" description="Disordered" evidence="9">
    <location>
        <begin position="675"/>
        <end position="709"/>
    </location>
</feature>
<dbReference type="PROSITE" id="PS51195">
    <property type="entry name" value="Q_MOTIF"/>
    <property type="match status" value="1"/>
</dbReference>
<name>A0A3L6T582_PANMI</name>
<evidence type="ECO:0000256" key="4">
    <source>
        <dbReference type="ARBA" id="ARBA00022806"/>
    </source>
</evidence>
<keyword evidence="6" id="KW-0694">RNA-binding</keyword>
<dbReference type="GO" id="GO:0003724">
    <property type="term" value="F:RNA helicase activity"/>
    <property type="evidence" value="ECO:0007669"/>
    <property type="project" value="UniProtKB-EC"/>
</dbReference>
<feature type="compositionally biased region" description="Basic and acidic residues" evidence="9">
    <location>
        <begin position="52"/>
        <end position="71"/>
    </location>
</feature>
<comment type="similarity">
    <text evidence="8">Belongs to the DEAD box helicase family.</text>
</comment>
<dbReference type="InterPro" id="IPR014014">
    <property type="entry name" value="RNA_helicase_DEAD_Q_motif"/>
</dbReference>
<dbReference type="EC" id="3.6.4.13" evidence="1"/>
<comment type="caution">
    <text evidence="13">The sequence shown here is derived from an EMBL/GenBank/DDBJ whole genome shotgun (WGS) entry which is preliminary data.</text>
</comment>
<feature type="short sequence motif" description="Q motif" evidence="7">
    <location>
        <begin position="227"/>
        <end position="256"/>
    </location>
</feature>
<dbReference type="Gene3D" id="3.40.50.300">
    <property type="entry name" value="P-loop containing nucleotide triphosphate hydrolases"/>
    <property type="match status" value="2"/>
</dbReference>
<evidence type="ECO:0000256" key="5">
    <source>
        <dbReference type="ARBA" id="ARBA00022840"/>
    </source>
</evidence>
<evidence type="ECO:0000313" key="14">
    <source>
        <dbReference type="Proteomes" id="UP000275267"/>
    </source>
</evidence>
<evidence type="ECO:0000259" key="10">
    <source>
        <dbReference type="PROSITE" id="PS51192"/>
    </source>
</evidence>